<evidence type="ECO:0000313" key="2">
    <source>
        <dbReference type="EMBL" id="MPN06853.1"/>
    </source>
</evidence>
<reference evidence="2" key="1">
    <citation type="submission" date="2019-08" db="EMBL/GenBank/DDBJ databases">
        <authorList>
            <person name="Kucharzyk K."/>
            <person name="Murdoch R.W."/>
            <person name="Higgins S."/>
            <person name="Loffler F."/>
        </authorList>
    </citation>
    <scope>NUCLEOTIDE SEQUENCE</scope>
</reference>
<feature type="compositionally biased region" description="Basic and acidic residues" evidence="1">
    <location>
        <begin position="51"/>
        <end position="68"/>
    </location>
</feature>
<comment type="caution">
    <text evidence="2">The sequence shown here is derived from an EMBL/GenBank/DDBJ whole genome shotgun (WGS) entry which is preliminary data.</text>
</comment>
<sequence>MKVEKAEHRYETHLETQIQKVEWVENENTEGSGSQCIIGNPSFVEYITQTDDGKHDGGPYDGRKHPGKENIFPEYKDDEPLADNKRFSRFTQEREQHVDDCINNNYMQSAH</sequence>
<feature type="region of interest" description="Disordered" evidence="1">
    <location>
        <begin position="50"/>
        <end position="79"/>
    </location>
</feature>
<dbReference type="AlphaFoldDB" id="A0A645F2I0"/>
<dbReference type="EMBL" id="VSSQ01052796">
    <property type="protein sequence ID" value="MPN06853.1"/>
    <property type="molecule type" value="Genomic_DNA"/>
</dbReference>
<name>A0A645F2I0_9ZZZZ</name>
<organism evidence="2">
    <name type="scientific">bioreactor metagenome</name>
    <dbReference type="NCBI Taxonomy" id="1076179"/>
    <lineage>
        <taxon>unclassified sequences</taxon>
        <taxon>metagenomes</taxon>
        <taxon>ecological metagenomes</taxon>
    </lineage>
</organism>
<accession>A0A645F2I0</accession>
<proteinExistence type="predicted"/>
<protein>
    <submittedName>
        <fullName evidence="2">Uncharacterized protein</fullName>
    </submittedName>
</protein>
<evidence type="ECO:0000256" key="1">
    <source>
        <dbReference type="SAM" id="MobiDB-lite"/>
    </source>
</evidence>
<gene>
    <name evidence="2" type="ORF">SDC9_154110</name>
</gene>